<reference evidence="4" key="1">
    <citation type="submission" date="2017-02" db="UniProtKB">
        <authorList>
            <consortium name="WormBaseParasite"/>
        </authorList>
    </citation>
    <scope>IDENTIFICATION</scope>
</reference>
<dbReference type="WBParaSite" id="NBR_0001647701-mRNA-1">
    <property type="protein sequence ID" value="NBR_0001647701-mRNA-1"/>
    <property type="gene ID" value="NBR_0001647701"/>
</dbReference>
<proteinExistence type="predicted"/>
<evidence type="ECO:0000256" key="1">
    <source>
        <dbReference type="SAM" id="MobiDB-lite"/>
    </source>
</evidence>
<evidence type="ECO:0000313" key="4">
    <source>
        <dbReference type="WBParaSite" id="NBR_0001647701-mRNA-1"/>
    </source>
</evidence>
<organism evidence="4">
    <name type="scientific">Nippostrongylus brasiliensis</name>
    <name type="common">Rat hookworm</name>
    <dbReference type="NCBI Taxonomy" id="27835"/>
    <lineage>
        <taxon>Eukaryota</taxon>
        <taxon>Metazoa</taxon>
        <taxon>Ecdysozoa</taxon>
        <taxon>Nematoda</taxon>
        <taxon>Chromadorea</taxon>
        <taxon>Rhabditida</taxon>
        <taxon>Rhabditina</taxon>
        <taxon>Rhabditomorpha</taxon>
        <taxon>Strongyloidea</taxon>
        <taxon>Heligmosomidae</taxon>
        <taxon>Nippostrongylus</taxon>
    </lineage>
</organism>
<dbReference type="Proteomes" id="UP000271162">
    <property type="component" value="Unassembled WGS sequence"/>
</dbReference>
<feature type="region of interest" description="Disordered" evidence="1">
    <location>
        <begin position="95"/>
        <end position="114"/>
    </location>
</feature>
<feature type="compositionally biased region" description="Polar residues" evidence="1">
    <location>
        <begin position="101"/>
        <end position="113"/>
    </location>
</feature>
<sequence length="189" mass="21883">MTPMFPFFNEKIRLCRLEAPRASYQSPELPPYLYLTLDGFKIRLDRGGQTLSLRRALEQPEGNTPASMGKCMNLAIIPGRRMKVYSRKLYRQYGGGSSSSRLNHATQKSSSVFSPKRWRTNRHRQLAYQRGILSQPHRHRARRIYGYSFRKSIKPNYYDADKRPRANAVARLNTARLVKKKMMSSGVAK</sequence>
<protein>
    <submittedName>
        <fullName evidence="4">60S ribosomal protein L28</fullName>
    </submittedName>
</protein>
<dbReference type="EMBL" id="UYSL01022225">
    <property type="protein sequence ID" value="VDL80073.1"/>
    <property type="molecule type" value="Genomic_DNA"/>
</dbReference>
<accession>A0A0N4YHW5</accession>
<evidence type="ECO:0000313" key="3">
    <source>
        <dbReference type="Proteomes" id="UP000271162"/>
    </source>
</evidence>
<gene>
    <name evidence="2" type="ORF">NBR_LOCUS16478</name>
</gene>
<evidence type="ECO:0000313" key="2">
    <source>
        <dbReference type="EMBL" id="VDL80073.1"/>
    </source>
</evidence>
<name>A0A0N4YHW5_NIPBR</name>
<keyword evidence="3" id="KW-1185">Reference proteome</keyword>
<reference evidence="2 3" key="2">
    <citation type="submission" date="2018-11" db="EMBL/GenBank/DDBJ databases">
        <authorList>
            <consortium name="Pathogen Informatics"/>
        </authorList>
    </citation>
    <scope>NUCLEOTIDE SEQUENCE [LARGE SCALE GENOMIC DNA]</scope>
</reference>
<dbReference type="AlphaFoldDB" id="A0A0N4YHW5"/>